<dbReference type="Proteomes" id="UP000184204">
    <property type="component" value="Unassembled WGS sequence"/>
</dbReference>
<dbReference type="EMBL" id="CP014223">
    <property type="protein sequence ID" value="AMJ41885.1"/>
    <property type="molecule type" value="Genomic_DNA"/>
</dbReference>
<dbReference type="Pfam" id="PF06854">
    <property type="entry name" value="Phage_Gp15"/>
    <property type="match status" value="1"/>
</dbReference>
<evidence type="ECO:0000313" key="1">
    <source>
        <dbReference type="EMBL" id="AMJ41885.1"/>
    </source>
</evidence>
<reference evidence="2" key="4">
    <citation type="submission" date="2016-11" db="EMBL/GenBank/DDBJ databases">
        <authorList>
            <person name="Varghese N."/>
            <person name="Submissions S."/>
        </authorList>
    </citation>
    <scope>NUCLEOTIDE SEQUENCE</scope>
    <source>
        <strain evidence="2">DSM 1682</strain>
    </source>
</reference>
<dbReference type="EMBL" id="FQUA01000011">
    <property type="protein sequence ID" value="SHE95739.1"/>
    <property type="molecule type" value="Genomic_DNA"/>
</dbReference>
<proteinExistence type="predicted"/>
<accession>A0A110A7F6</accession>
<gene>
    <name evidence="1" type="ORF">CPRO_23180</name>
    <name evidence="2" type="ORF">SAMN02745151_02339</name>
</gene>
<organism evidence="2 4">
    <name type="scientific">Anaerotignum propionicum DSM 1682</name>
    <dbReference type="NCBI Taxonomy" id="991789"/>
    <lineage>
        <taxon>Bacteria</taxon>
        <taxon>Bacillati</taxon>
        <taxon>Bacillota</taxon>
        <taxon>Clostridia</taxon>
        <taxon>Lachnospirales</taxon>
        <taxon>Anaerotignaceae</taxon>
        <taxon>Anaerotignum</taxon>
    </lineage>
</organism>
<dbReference type="InterPro" id="IPR009660">
    <property type="entry name" value="Phage_A500_Gp15"/>
</dbReference>
<protein>
    <submittedName>
        <fullName evidence="2">Bacteriophage Gp15 protein</fullName>
    </submittedName>
</protein>
<reference evidence="3" key="2">
    <citation type="submission" date="2016-01" db="EMBL/GenBank/DDBJ databases">
        <authorList>
            <person name="Poehlein A."/>
            <person name="Schlien K."/>
            <person name="Gottschalk G."/>
            <person name="Buckel W."/>
            <person name="Daniel R."/>
        </authorList>
    </citation>
    <scope>NUCLEOTIDE SEQUENCE [LARGE SCALE GENOMIC DNA]</scope>
    <source>
        <strain evidence="3">X2</strain>
    </source>
</reference>
<sequence length="198" mass="23489">MNLLIDALPKKIWIDDKEYPFRWDFRVGILYELLMLDKDVEGAEKPLLALHLFYPEVPINWKMALEGIQWFYRSGESEKTSNQKRSHRKQERTYSFEHDASYIYSAFLEQYGIDLTQEKQLHWWKFRALFQGLREDIAFCKIMGYRSMEISESMGKEQKEFYRRMKTIHRLPFSKGEAEKLSAIEAALLTGGDLSGLL</sequence>
<reference evidence="1 3" key="1">
    <citation type="journal article" date="2016" name="Genome Announc.">
        <title>Complete Genome Sequence of the Amino Acid-Fermenting Clostridium propionicum X2 (DSM 1682).</title>
        <authorList>
            <person name="Poehlein A."/>
            <person name="Schlien K."/>
            <person name="Chowdhury N.P."/>
            <person name="Gottschalk G."/>
            <person name="Buckel W."/>
            <person name="Daniel R."/>
        </authorList>
    </citation>
    <scope>NUCLEOTIDE SEQUENCE [LARGE SCALE GENOMIC DNA]</scope>
    <source>
        <strain evidence="1 3">X2</strain>
    </source>
</reference>
<dbReference type="KEGG" id="cpro:CPRO_23180"/>
<evidence type="ECO:0000313" key="3">
    <source>
        <dbReference type="Proteomes" id="UP000068026"/>
    </source>
</evidence>
<dbReference type="OrthoDB" id="1758052at2"/>
<evidence type="ECO:0000313" key="2">
    <source>
        <dbReference type="EMBL" id="SHE95739.1"/>
    </source>
</evidence>
<dbReference type="RefSeq" id="WP_066051820.1">
    <property type="nucleotide sequence ID" value="NZ_CP014223.1"/>
</dbReference>
<evidence type="ECO:0000313" key="4">
    <source>
        <dbReference type="Proteomes" id="UP000184204"/>
    </source>
</evidence>
<dbReference type="AlphaFoldDB" id="A0A110A7F6"/>
<keyword evidence="3" id="KW-1185">Reference proteome</keyword>
<name>A0A110A7F6_ANAPI</name>
<dbReference type="Proteomes" id="UP000068026">
    <property type="component" value="Chromosome"/>
</dbReference>
<reference evidence="4" key="3">
    <citation type="submission" date="2016-11" db="EMBL/GenBank/DDBJ databases">
        <authorList>
            <person name="Jaros S."/>
            <person name="Januszkiewicz K."/>
            <person name="Wedrychowicz H."/>
        </authorList>
    </citation>
    <scope>NUCLEOTIDE SEQUENCE [LARGE SCALE GENOMIC DNA]</scope>
    <source>
        <strain evidence="4">DSM 1682</strain>
    </source>
</reference>